<reference evidence="1 2" key="1">
    <citation type="submission" date="2009-11" db="EMBL/GenBank/DDBJ databases">
        <title>Annotation of Allomyces macrogynus ATCC 38327.</title>
        <authorList>
            <consortium name="The Broad Institute Genome Sequencing Platform"/>
            <person name="Russ C."/>
            <person name="Cuomo C."/>
            <person name="Burger G."/>
            <person name="Gray M.W."/>
            <person name="Holland P.W.H."/>
            <person name="King N."/>
            <person name="Lang F.B.F."/>
            <person name="Roger A.J."/>
            <person name="Ruiz-Trillo I."/>
            <person name="Young S.K."/>
            <person name="Zeng Q."/>
            <person name="Gargeya S."/>
            <person name="Fitzgerald M."/>
            <person name="Haas B."/>
            <person name="Abouelleil A."/>
            <person name="Alvarado L."/>
            <person name="Arachchi H.M."/>
            <person name="Berlin A."/>
            <person name="Chapman S.B."/>
            <person name="Gearin G."/>
            <person name="Goldberg J."/>
            <person name="Griggs A."/>
            <person name="Gujja S."/>
            <person name="Hansen M."/>
            <person name="Heiman D."/>
            <person name="Howarth C."/>
            <person name="Larimer J."/>
            <person name="Lui A."/>
            <person name="MacDonald P.J.P."/>
            <person name="McCowen C."/>
            <person name="Montmayeur A."/>
            <person name="Murphy C."/>
            <person name="Neiman D."/>
            <person name="Pearson M."/>
            <person name="Priest M."/>
            <person name="Roberts A."/>
            <person name="Saif S."/>
            <person name="Shea T."/>
            <person name="Sisk P."/>
            <person name="Stolte C."/>
            <person name="Sykes S."/>
            <person name="Wortman J."/>
            <person name="Nusbaum C."/>
            <person name="Birren B."/>
        </authorList>
    </citation>
    <scope>NUCLEOTIDE SEQUENCE [LARGE SCALE GENOMIC DNA]</scope>
    <source>
        <strain evidence="1 2">ATCC 38327</strain>
    </source>
</reference>
<name>A0A0L0TC69_ALLM3</name>
<reference evidence="2" key="2">
    <citation type="submission" date="2009-11" db="EMBL/GenBank/DDBJ databases">
        <title>The Genome Sequence of Allomyces macrogynus strain ATCC 38327.</title>
        <authorList>
            <consortium name="The Broad Institute Genome Sequencing Platform"/>
            <person name="Russ C."/>
            <person name="Cuomo C."/>
            <person name="Shea T."/>
            <person name="Young S.K."/>
            <person name="Zeng Q."/>
            <person name="Koehrsen M."/>
            <person name="Haas B."/>
            <person name="Borodovsky M."/>
            <person name="Guigo R."/>
            <person name="Alvarado L."/>
            <person name="Berlin A."/>
            <person name="Borenstein D."/>
            <person name="Chen Z."/>
            <person name="Engels R."/>
            <person name="Freedman E."/>
            <person name="Gellesch M."/>
            <person name="Goldberg J."/>
            <person name="Griggs A."/>
            <person name="Gujja S."/>
            <person name="Heiman D."/>
            <person name="Hepburn T."/>
            <person name="Howarth C."/>
            <person name="Jen D."/>
            <person name="Larson L."/>
            <person name="Lewis B."/>
            <person name="Mehta T."/>
            <person name="Park D."/>
            <person name="Pearson M."/>
            <person name="Roberts A."/>
            <person name="Saif S."/>
            <person name="Shenoy N."/>
            <person name="Sisk P."/>
            <person name="Stolte C."/>
            <person name="Sykes S."/>
            <person name="Walk T."/>
            <person name="White J."/>
            <person name="Yandava C."/>
            <person name="Burger G."/>
            <person name="Gray M.W."/>
            <person name="Holland P.W.H."/>
            <person name="King N."/>
            <person name="Lang F.B.F."/>
            <person name="Roger A.J."/>
            <person name="Ruiz-Trillo I."/>
            <person name="Lander E."/>
            <person name="Nusbaum C."/>
        </authorList>
    </citation>
    <scope>NUCLEOTIDE SEQUENCE [LARGE SCALE GENOMIC DNA]</scope>
    <source>
        <strain evidence="2">ATCC 38327</strain>
    </source>
</reference>
<keyword evidence="2" id="KW-1185">Reference proteome</keyword>
<gene>
    <name evidence="1" type="ORF">AMAG_16891</name>
</gene>
<dbReference type="EMBL" id="GG745379">
    <property type="protein sequence ID" value="KNE72408.1"/>
    <property type="molecule type" value="Genomic_DNA"/>
</dbReference>
<accession>A0A0L0TC69</accession>
<dbReference type="Proteomes" id="UP000054350">
    <property type="component" value="Unassembled WGS sequence"/>
</dbReference>
<protein>
    <submittedName>
        <fullName evidence="1">Uncharacterized protein</fullName>
    </submittedName>
</protein>
<sequence>MNVINLNERFKVPWVQLRVRSGELRLAVTPASHVVWSVLLKSPADVDGQVRGCNLVQPPGSPLPDPTLRELFDEWVNRPEQVRTEWTPPTADFWDNIAY</sequence>
<organism evidence="1 2">
    <name type="scientific">Allomyces macrogynus (strain ATCC 38327)</name>
    <name type="common">Allomyces javanicus var. macrogynus</name>
    <dbReference type="NCBI Taxonomy" id="578462"/>
    <lineage>
        <taxon>Eukaryota</taxon>
        <taxon>Fungi</taxon>
        <taxon>Fungi incertae sedis</taxon>
        <taxon>Blastocladiomycota</taxon>
        <taxon>Blastocladiomycetes</taxon>
        <taxon>Blastocladiales</taxon>
        <taxon>Blastocladiaceae</taxon>
        <taxon>Allomyces</taxon>
    </lineage>
</organism>
<proteinExistence type="predicted"/>
<evidence type="ECO:0000313" key="2">
    <source>
        <dbReference type="Proteomes" id="UP000054350"/>
    </source>
</evidence>
<dbReference type="AlphaFoldDB" id="A0A0L0TC69"/>
<dbReference type="VEuPathDB" id="FungiDB:AMAG_16891"/>
<evidence type="ECO:0000313" key="1">
    <source>
        <dbReference type="EMBL" id="KNE72408.1"/>
    </source>
</evidence>